<dbReference type="InterPro" id="IPR012464">
    <property type="entry name" value="DUF1676"/>
</dbReference>
<dbReference type="VEuPathDB" id="VectorBase:LLONM1_010287"/>
<feature type="compositionally biased region" description="Gly residues" evidence="1">
    <location>
        <begin position="227"/>
        <end position="236"/>
    </location>
</feature>
<dbReference type="PANTHER" id="PTHR21879">
    <property type="entry name" value="FI03362P-RELATED-RELATED"/>
    <property type="match status" value="1"/>
</dbReference>
<evidence type="ECO:0000256" key="1">
    <source>
        <dbReference type="SAM" id="MobiDB-lite"/>
    </source>
</evidence>
<feature type="transmembrane region" description="Helical" evidence="2">
    <location>
        <begin position="161"/>
        <end position="192"/>
    </location>
</feature>
<evidence type="ECO:0000313" key="5">
    <source>
        <dbReference type="Proteomes" id="UP000092461"/>
    </source>
</evidence>
<dbReference type="GO" id="GO:0016020">
    <property type="term" value="C:membrane"/>
    <property type="evidence" value="ECO:0007669"/>
    <property type="project" value="TreeGrafter"/>
</dbReference>
<feature type="signal peptide" evidence="3">
    <location>
        <begin position="1"/>
        <end position="20"/>
    </location>
</feature>
<keyword evidence="5" id="KW-1185">Reference proteome</keyword>
<keyword evidence="2" id="KW-0812">Transmembrane</keyword>
<dbReference type="EnsemblMetazoa" id="LLOJ000351-RA">
    <property type="protein sequence ID" value="LLOJ000351-PA"/>
    <property type="gene ID" value="LLOJ000351"/>
</dbReference>
<organism evidence="4 5">
    <name type="scientific">Lutzomyia longipalpis</name>
    <name type="common">Sand fly</name>
    <dbReference type="NCBI Taxonomy" id="7200"/>
    <lineage>
        <taxon>Eukaryota</taxon>
        <taxon>Metazoa</taxon>
        <taxon>Ecdysozoa</taxon>
        <taxon>Arthropoda</taxon>
        <taxon>Hexapoda</taxon>
        <taxon>Insecta</taxon>
        <taxon>Pterygota</taxon>
        <taxon>Neoptera</taxon>
        <taxon>Endopterygota</taxon>
        <taxon>Diptera</taxon>
        <taxon>Nematocera</taxon>
        <taxon>Psychodoidea</taxon>
        <taxon>Psychodidae</taxon>
        <taxon>Lutzomyia</taxon>
        <taxon>Lutzomyia</taxon>
    </lineage>
</organism>
<proteinExistence type="predicted"/>
<evidence type="ECO:0000256" key="3">
    <source>
        <dbReference type="SAM" id="SignalP"/>
    </source>
</evidence>
<sequence>MLGKLCNLLVISVFFTCCLAVDVTDFKRSFSLDCDSQYNPLCFKMDIAAFIERLSTSPELILTPSVSIVRDGNATSTKNSEIIAELSRSFPNDPSKRMDGFLFSKLSDYLQSHTLRFRLWDNKSSLEDAKAAFTGRKGKIGGKKGGLEGLLAAAMMMKGTMMALALGALAALAGKALMTGMMALMLSAIVGLKALASGGGKQTTYEIVAKPYYSHSHSSSHEDHGHGGGGGGGGHGSHTGYGGYGRSLNFVLPEHLKKP</sequence>
<dbReference type="VEuPathDB" id="VectorBase:LLOJ000351"/>
<dbReference type="PANTHER" id="PTHR21879:SF9">
    <property type="entry name" value="OSIRIS 16"/>
    <property type="match status" value="1"/>
</dbReference>
<evidence type="ECO:0000313" key="4">
    <source>
        <dbReference type="EnsemblMetazoa" id="LLOJ000351-PA"/>
    </source>
</evidence>
<keyword evidence="3" id="KW-0732">Signal</keyword>
<keyword evidence="2" id="KW-1133">Transmembrane helix</keyword>
<accession>A0A1B0C8S9</accession>
<name>A0A1B0C8S9_LUTLO</name>
<dbReference type="EMBL" id="AJWK01001356">
    <property type="status" value="NOT_ANNOTATED_CDS"/>
    <property type="molecule type" value="Genomic_DNA"/>
</dbReference>
<keyword evidence="2" id="KW-0472">Membrane</keyword>
<dbReference type="Pfam" id="PF07898">
    <property type="entry name" value="DUF1676"/>
    <property type="match status" value="1"/>
</dbReference>
<dbReference type="AlphaFoldDB" id="A0A1B0C8S9"/>
<feature type="region of interest" description="Disordered" evidence="1">
    <location>
        <begin position="216"/>
        <end position="236"/>
    </location>
</feature>
<reference evidence="4" key="1">
    <citation type="submission" date="2020-05" db="UniProtKB">
        <authorList>
            <consortium name="EnsemblMetazoa"/>
        </authorList>
    </citation>
    <scope>IDENTIFICATION</scope>
    <source>
        <strain evidence="4">Jacobina</strain>
    </source>
</reference>
<protein>
    <submittedName>
        <fullName evidence="4">Uncharacterized protein</fullName>
    </submittedName>
</protein>
<evidence type="ECO:0000256" key="2">
    <source>
        <dbReference type="SAM" id="Phobius"/>
    </source>
</evidence>
<feature type="chain" id="PRO_5008405455" evidence="3">
    <location>
        <begin position="21"/>
        <end position="259"/>
    </location>
</feature>
<dbReference type="Proteomes" id="UP000092461">
    <property type="component" value="Unassembled WGS sequence"/>
</dbReference>